<sequence length="207" mass="23204">MTGGHLMSESDAFQQLIDRARRGDNDAATELVRRFEPLVRREVRTLLRRHRCLPLDRIFDSADICQSVMARLFDRALPGVELDGPAHLTNLLLVMTRNRFLQHSRNNQARCRDIRKTHVLGGVDFPEPASRGTPIEEAVEHELLEIAKARLTPEEWSLADRRADGLSWNEIAGTMGGSPDGRRMQLGRAEARIADEFGMAAGVEAGQ</sequence>
<dbReference type="PANTHER" id="PTHR43133">
    <property type="entry name" value="RNA POLYMERASE ECF-TYPE SIGMA FACTO"/>
    <property type="match status" value="1"/>
</dbReference>
<keyword evidence="3" id="KW-0238">DNA-binding</keyword>
<evidence type="ECO:0000256" key="4">
    <source>
        <dbReference type="ARBA" id="ARBA00023163"/>
    </source>
</evidence>
<evidence type="ECO:0000259" key="5">
    <source>
        <dbReference type="Pfam" id="PF07638"/>
    </source>
</evidence>
<reference evidence="7" key="1">
    <citation type="submission" date="2017-06" db="EMBL/GenBank/DDBJ databases">
        <title>Genome analysis of Fimbriiglobus ruber SP5, the first member of the order Planctomycetales with confirmed chitinolytic capability.</title>
        <authorList>
            <person name="Ravin N.V."/>
            <person name="Rakitin A.L."/>
            <person name="Ivanova A.A."/>
            <person name="Beletsky A.V."/>
            <person name="Kulichevskaya I.S."/>
            <person name="Mardanov A.V."/>
            <person name="Dedysh S.N."/>
        </authorList>
    </citation>
    <scope>NUCLEOTIDE SEQUENCE [LARGE SCALE GENOMIC DNA]</scope>
    <source>
        <strain evidence="7">SP5</strain>
    </source>
</reference>
<comment type="caution">
    <text evidence="6">The sequence shown here is derived from an EMBL/GenBank/DDBJ whole genome shotgun (WGS) entry which is preliminary data.</text>
</comment>
<dbReference type="Pfam" id="PF07638">
    <property type="entry name" value="Sigma70_ECF"/>
    <property type="match status" value="1"/>
</dbReference>
<evidence type="ECO:0000256" key="2">
    <source>
        <dbReference type="ARBA" id="ARBA00023082"/>
    </source>
</evidence>
<dbReference type="Proteomes" id="UP000214646">
    <property type="component" value="Unassembled WGS sequence"/>
</dbReference>
<protein>
    <recommendedName>
        <fullName evidence="5">RNA polymerase sigma-70 ECF-like HTH domain-containing protein</fullName>
    </recommendedName>
</protein>
<evidence type="ECO:0000313" key="7">
    <source>
        <dbReference type="Proteomes" id="UP000214646"/>
    </source>
</evidence>
<dbReference type="EMBL" id="NIDE01000009">
    <property type="protein sequence ID" value="OWK39960.1"/>
    <property type="molecule type" value="Genomic_DNA"/>
</dbReference>
<dbReference type="Gene3D" id="1.10.1740.10">
    <property type="match status" value="1"/>
</dbReference>
<evidence type="ECO:0000313" key="6">
    <source>
        <dbReference type="EMBL" id="OWK39960.1"/>
    </source>
</evidence>
<dbReference type="InterPro" id="IPR013325">
    <property type="entry name" value="RNA_pol_sigma_r2"/>
</dbReference>
<keyword evidence="4" id="KW-0804">Transcription</keyword>
<dbReference type="InterPro" id="IPR053812">
    <property type="entry name" value="HTH_Sigma70_ECF-like"/>
</dbReference>
<keyword evidence="1" id="KW-0805">Transcription regulation</keyword>
<dbReference type="InterPro" id="IPR039425">
    <property type="entry name" value="RNA_pol_sigma-70-like"/>
</dbReference>
<dbReference type="GO" id="GO:0003677">
    <property type="term" value="F:DNA binding"/>
    <property type="evidence" value="ECO:0007669"/>
    <property type="project" value="UniProtKB-KW"/>
</dbReference>
<accession>A0A225DEJ4</accession>
<evidence type="ECO:0000256" key="3">
    <source>
        <dbReference type="ARBA" id="ARBA00023125"/>
    </source>
</evidence>
<organism evidence="6 7">
    <name type="scientific">Fimbriiglobus ruber</name>
    <dbReference type="NCBI Taxonomy" id="1908690"/>
    <lineage>
        <taxon>Bacteria</taxon>
        <taxon>Pseudomonadati</taxon>
        <taxon>Planctomycetota</taxon>
        <taxon>Planctomycetia</taxon>
        <taxon>Gemmatales</taxon>
        <taxon>Gemmataceae</taxon>
        <taxon>Fimbriiglobus</taxon>
    </lineage>
</organism>
<dbReference type="AlphaFoldDB" id="A0A225DEJ4"/>
<dbReference type="GO" id="GO:0016987">
    <property type="term" value="F:sigma factor activity"/>
    <property type="evidence" value="ECO:0007669"/>
    <property type="project" value="UniProtKB-KW"/>
</dbReference>
<gene>
    <name evidence="6" type="ORF">FRUB_05850</name>
</gene>
<proteinExistence type="predicted"/>
<dbReference type="SUPFAM" id="SSF88946">
    <property type="entry name" value="Sigma2 domain of RNA polymerase sigma factors"/>
    <property type="match status" value="1"/>
</dbReference>
<dbReference type="PANTHER" id="PTHR43133:SF8">
    <property type="entry name" value="RNA POLYMERASE SIGMA FACTOR HI_1459-RELATED"/>
    <property type="match status" value="1"/>
</dbReference>
<keyword evidence="2" id="KW-0731">Sigma factor</keyword>
<name>A0A225DEJ4_9BACT</name>
<evidence type="ECO:0000256" key="1">
    <source>
        <dbReference type="ARBA" id="ARBA00023015"/>
    </source>
</evidence>
<feature type="domain" description="RNA polymerase sigma-70 ECF-like HTH" evidence="5">
    <location>
        <begin position="13"/>
        <end position="189"/>
    </location>
</feature>
<dbReference type="GO" id="GO:0006352">
    <property type="term" value="P:DNA-templated transcription initiation"/>
    <property type="evidence" value="ECO:0007669"/>
    <property type="project" value="InterPro"/>
</dbReference>
<keyword evidence="7" id="KW-1185">Reference proteome</keyword>